<dbReference type="PANTHER" id="PTHR35152:SF1">
    <property type="entry name" value="DOMAIN SIGNALLING PROTEIN, PUTATIVE (AFU_ORTHOLOGUE AFUA_5G11310)-RELATED"/>
    <property type="match status" value="1"/>
</dbReference>
<feature type="transmembrane region" description="Helical" evidence="1">
    <location>
        <begin position="42"/>
        <end position="68"/>
    </location>
</feature>
<dbReference type="Proteomes" id="UP000255467">
    <property type="component" value="Unassembled WGS sequence"/>
</dbReference>
<dbReference type="EMBL" id="UGRY01000002">
    <property type="protein sequence ID" value="SUA73433.1"/>
    <property type="molecule type" value="Genomic_DNA"/>
</dbReference>
<dbReference type="GO" id="GO:0016020">
    <property type="term" value="C:membrane"/>
    <property type="evidence" value="ECO:0007669"/>
    <property type="project" value="UniProtKB-UniRule"/>
</dbReference>
<dbReference type="Proteomes" id="UP000317039">
    <property type="component" value="Chromosome"/>
</dbReference>
<reference evidence="3 6" key="2">
    <citation type="submission" date="2019-07" db="EMBL/GenBank/DDBJ databases">
        <title>Complete Genome Sequence and Methylome Analysis of Nocardia otitidis-caviarum NEB252.</title>
        <authorList>
            <person name="Fomenkov A."/>
            <person name="Anton B.P."/>
            <person name="Vincze T."/>
            <person name="Roberts R.J."/>
        </authorList>
    </citation>
    <scope>NUCLEOTIDE SEQUENCE [LARGE SCALE GENOMIC DNA]</scope>
    <source>
        <strain evidence="3 6">NEB252</strain>
    </source>
</reference>
<dbReference type="InterPro" id="IPR005330">
    <property type="entry name" value="MHYT_dom"/>
</dbReference>
<dbReference type="PANTHER" id="PTHR35152">
    <property type="entry name" value="DOMAIN SIGNALLING PROTEIN, PUTATIVE (AFU_ORTHOLOGUE AFUA_5G11310)-RELATED"/>
    <property type="match status" value="1"/>
</dbReference>
<keyword evidence="1" id="KW-0812">Transmembrane</keyword>
<evidence type="ECO:0000256" key="1">
    <source>
        <dbReference type="PROSITE-ProRule" id="PRU00244"/>
    </source>
</evidence>
<keyword evidence="1" id="KW-0472">Membrane</keyword>
<accession>A0A378Y9M1</accession>
<evidence type="ECO:0000313" key="6">
    <source>
        <dbReference type="Proteomes" id="UP000317039"/>
    </source>
</evidence>
<feature type="transmembrane region" description="Helical" evidence="1">
    <location>
        <begin position="80"/>
        <end position="99"/>
    </location>
</feature>
<feature type="transmembrane region" description="Helical" evidence="1">
    <location>
        <begin position="6"/>
        <end position="30"/>
    </location>
</feature>
<dbReference type="AlphaFoldDB" id="A0A378Y9M1"/>
<dbReference type="STRING" id="1406858.GCA_000710895_01116"/>
<feature type="transmembrane region" description="Helical" evidence="1">
    <location>
        <begin position="111"/>
        <end position="135"/>
    </location>
</feature>
<evidence type="ECO:0000313" key="5">
    <source>
        <dbReference type="Proteomes" id="UP000255467"/>
    </source>
</evidence>
<evidence type="ECO:0000313" key="4">
    <source>
        <dbReference type="EMBL" id="SUA73433.1"/>
    </source>
</evidence>
<feature type="transmembrane region" description="Helical" evidence="1">
    <location>
        <begin position="169"/>
        <end position="189"/>
    </location>
</feature>
<dbReference type="PROSITE" id="PS50924">
    <property type="entry name" value="MHYT"/>
    <property type="match status" value="1"/>
</dbReference>
<dbReference type="EMBL" id="CP041695">
    <property type="protein sequence ID" value="QDP77572.1"/>
    <property type="molecule type" value="Genomic_DNA"/>
</dbReference>
<evidence type="ECO:0000259" key="2">
    <source>
        <dbReference type="PROSITE" id="PS50924"/>
    </source>
</evidence>
<sequence length="267" mass="27732">MIYFAMGYWIIALALIVSASGAAVGLACIRQSTKSVTARFRFVWMFVAACSIGGVGVAMPIFVSMLGVGAHGSPVRYDSMLIAVFSALSGTTVLAALVIAGRTLNWVRLGIGAAVMGAGLGSMELVVLLAVHVQGEVERNVLSIIAVYAIALVLSVAVLWFSLTVRSSLLMLGGAALWALVVTGMHYTGLVGVSFDVDHAAPTPEGVDLFSFFVPFFIIGSLALAIPITAILVAPDRRESGAVPALSPVGDARERGAAADRIPEAVR</sequence>
<name>A0A378Y9M1_9NOCA</name>
<keyword evidence="5" id="KW-1185">Reference proteome</keyword>
<gene>
    <name evidence="3" type="ORF">FOH10_01225</name>
    <name evidence="4" type="ORF">NCTC1934_00874</name>
</gene>
<protein>
    <submittedName>
        <fullName evidence="4">MHYT domain (Predicted integral membrane sensor domain)</fullName>
    </submittedName>
</protein>
<dbReference type="OrthoDB" id="3763366at2"/>
<dbReference type="RefSeq" id="WP_051037718.1">
    <property type="nucleotide sequence ID" value="NZ_CP041695.1"/>
</dbReference>
<feature type="transmembrane region" description="Helical" evidence="1">
    <location>
        <begin position="209"/>
        <end position="234"/>
    </location>
</feature>
<reference evidence="4 5" key="1">
    <citation type="submission" date="2018-06" db="EMBL/GenBank/DDBJ databases">
        <authorList>
            <consortium name="Pathogen Informatics"/>
            <person name="Doyle S."/>
        </authorList>
    </citation>
    <scope>NUCLEOTIDE SEQUENCE [LARGE SCALE GENOMIC DNA]</scope>
    <source>
        <strain evidence="4 5">NCTC1934</strain>
    </source>
</reference>
<feature type="domain" description="MHYT" evidence="2">
    <location>
        <begin position="6"/>
        <end position="196"/>
    </location>
</feature>
<evidence type="ECO:0000313" key="3">
    <source>
        <dbReference type="EMBL" id="QDP77572.1"/>
    </source>
</evidence>
<dbReference type="KEGG" id="nod:FOH10_01225"/>
<organism evidence="4 5">
    <name type="scientific">Nocardia otitidiscaviarum</name>
    <dbReference type="NCBI Taxonomy" id="1823"/>
    <lineage>
        <taxon>Bacteria</taxon>
        <taxon>Bacillati</taxon>
        <taxon>Actinomycetota</taxon>
        <taxon>Actinomycetes</taxon>
        <taxon>Mycobacteriales</taxon>
        <taxon>Nocardiaceae</taxon>
        <taxon>Nocardia</taxon>
    </lineage>
</organism>
<proteinExistence type="predicted"/>
<dbReference type="GeneID" id="80331024"/>
<feature type="transmembrane region" description="Helical" evidence="1">
    <location>
        <begin position="141"/>
        <end position="162"/>
    </location>
</feature>
<keyword evidence="1" id="KW-1133">Transmembrane helix</keyword>